<dbReference type="PANTHER" id="PTHR10605:SF56">
    <property type="entry name" value="BIFUNCTIONAL HEPARAN SULFATE N-DEACETYLASE_N-SULFOTRANSFERASE"/>
    <property type="match status" value="1"/>
</dbReference>
<evidence type="ECO:0000313" key="5">
    <source>
        <dbReference type="Proteomes" id="UP001356704"/>
    </source>
</evidence>
<keyword evidence="5" id="KW-1185">Reference proteome</keyword>
<dbReference type="SUPFAM" id="SSF52540">
    <property type="entry name" value="P-loop containing nucleoside triphosphate hydrolases"/>
    <property type="match status" value="1"/>
</dbReference>
<reference evidence="4 5" key="1">
    <citation type="submission" date="2024-02" db="EMBL/GenBank/DDBJ databases">
        <title>Winogradskyella poriferorum JCM 12885.</title>
        <authorList>
            <person name="Zhang D.-F."/>
            <person name="Fu Z.-Y."/>
        </authorList>
    </citation>
    <scope>NUCLEOTIDE SEQUENCE [LARGE SCALE GENOMIC DNA]</scope>
    <source>
        <strain evidence="4 5">JCM 12885</strain>
    </source>
</reference>
<accession>A0ABU7W3F6</accession>
<dbReference type="Pfam" id="PF00685">
    <property type="entry name" value="Sulfotransfer_1"/>
    <property type="match status" value="1"/>
</dbReference>
<keyword evidence="2" id="KW-0325">Glycoprotein</keyword>
<dbReference type="EMBL" id="JAZHOU010000001">
    <property type="protein sequence ID" value="MEF3078247.1"/>
    <property type="molecule type" value="Genomic_DNA"/>
</dbReference>
<protein>
    <submittedName>
        <fullName evidence="4">Sulfotransferase domain-containing protein</fullName>
    </submittedName>
</protein>
<organism evidence="4 5">
    <name type="scientific">Winogradskyella poriferorum</name>
    <dbReference type="NCBI Taxonomy" id="307627"/>
    <lineage>
        <taxon>Bacteria</taxon>
        <taxon>Pseudomonadati</taxon>
        <taxon>Bacteroidota</taxon>
        <taxon>Flavobacteriia</taxon>
        <taxon>Flavobacteriales</taxon>
        <taxon>Flavobacteriaceae</taxon>
        <taxon>Winogradskyella</taxon>
    </lineage>
</organism>
<dbReference type="InterPro" id="IPR000863">
    <property type="entry name" value="Sulfotransferase_dom"/>
</dbReference>
<gene>
    <name evidence="4" type="ORF">V1468_04450</name>
</gene>
<dbReference type="InterPro" id="IPR037359">
    <property type="entry name" value="NST/OST"/>
</dbReference>
<dbReference type="InterPro" id="IPR027417">
    <property type="entry name" value="P-loop_NTPase"/>
</dbReference>
<evidence type="ECO:0000256" key="2">
    <source>
        <dbReference type="ARBA" id="ARBA00023180"/>
    </source>
</evidence>
<feature type="domain" description="Sulfotransferase" evidence="3">
    <location>
        <begin position="6"/>
        <end position="203"/>
    </location>
</feature>
<keyword evidence="1" id="KW-0808">Transferase</keyword>
<comment type="caution">
    <text evidence="4">The sequence shown here is derived from an EMBL/GenBank/DDBJ whole genome shotgun (WGS) entry which is preliminary data.</text>
</comment>
<evidence type="ECO:0000313" key="4">
    <source>
        <dbReference type="EMBL" id="MEF3078247.1"/>
    </source>
</evidence>
<evidence type="ECO:0000256" key="1">
    <source>
        <dbReference type="ARBA" id="ARBA00022679"/>
    </source>
</evidence>
<evidence type="ECO:0000259" key="3">
    <source>
        <dbReference type="Pfam" id="PF00685"/>
    </source>
</evidence>
<dbReference type="RefSeq" id="WP_331809037.1">
    <property type="nucleotide sequence ID" value="NZ_JAZHOU010000001.1"/>
</dbReference>
<dbReference type="Gene3D" id="3.40.50.300">
    <property type="entry name" value="P-loop containing nucleotide triphosphate hydrolases"/>
    <property type="match status" value="1"/>
</dbReference>
<dbReference type="PANTHER" id="PTHR10605">
    <property type="entry name" value="HEPARAN SULFATE SULFOTRANSFERASE"/>
    <property type="match status" value="1"/>
</dbReference>
<dbReference type="Proteomes" id="UP001356704">
    <property type="component" value="Unassembled WGS sequence"/>
</dbReference>
<sequence>MKPNYIIISGTSKAATTSLFKYVADHPEVCPSYVKQTNYFLDSSDQERLDLKSIERYDEDAKTYLNFYKCNGSEKYRLEASPDYMNYTGAINKIKKFLESNEGDVVMILREPVSRFKSWFNYGKQQNLLDDSVDFPSYYKKAKEYKGDDNLALLAYETGFYSNYIKEFYRSFDKKRVHIFFYEELISDPKSFMIKFSEKLKLNNEFYQDYDFKQYNKTIKVRFKTISWFYASLRSFYMQHLFKGKAGVRFGNFLKNTLSPLYQKFNTKDVVDNRFDLETVNQLSQDYKEELGHLRELLEIKKLPW</sequence>
<name>A0ABU7W3F6_9FLAO</name>
<proteinExistence type="predicted"/>